<dbReference type="EMBL" id="LAZR01038481">
    <property type="protein sequence ID" value="KKL19456.1"/>
    <property type="molecule type" value="Genomic_DNA"/>
</dbReference>
<dbReference type="AlphaFoldDB" id="A0A0F9DP79"/>
<protein>
    <submittedName>
        <fullName evidence="1">Uncharacterized protein</fullName>
    </submittedName>
</protein>
<name>A0A0F9DP79_9ZZZZ</name>
<proteinExistence type="predicted"/>
<accession>A0A0F9DP79</accession>
<organism evidence="1">
    <name type="scientific">marine sediment metagenome</name>
    <dbReference type="NCBI Taxonomy" id="412755"/>
    <lineage>
        <taxon>unclassified sequences</taxon>
        <taxon>metagenomes</taxon>
        <taxon>ecological metagenomes</taxon>
    </lineage>
</organism>
<sequence>MAKVEFDLPVGVSADDFPKLFSTFMKQRVSTAARDKAVRTATKKIIKAHQPEYDKYLAAEMPEEAAAA</sequence>
<reference evidence="1" key="1">
    <citation type="journal article" date="2015" name="Nature">
        <title>Complex archaea that bridge the gap between prokaryotes and eukaryotes.</title>
        <authorList>
            <person name="Spang A."/>
            <person name="Saw J.H."/>
            <person name="Jorgensen S.L."/>
            <person name="Zaremba-Niedzwiedzka K."/>
            <person name="Martijn J."/>
            <person name="Lind A.E."/>
            <person name="van Eijk R."/>
            <person name="Schleper C."/>
            <person name="Guy L."/>
            <person name="Ettema T.J."/>
        </authorList>
    </citation>
    <scope>NUCLEOTIDE SEQUENCE</scope>
</reference>
<evidence type="ECO:0000313" key="1">
    <source>
        <dbReference type="EMBL" id="KKL19456.1"/>
    </source>
</evidence>
<comment type="caution">
    <text evidence="1">The sequence shown here is derived from an EMBL/GenBank/DDBJ whole genome shotgun (WGS) entry which is preliminary data.</text>
</comment>
<gene>
    <name evidence="1" type="ORF">LCGC14_2465260</name>
</gene>